<accession>A0A1V0M6G3</accession>
<sequence>MFRSRSMAVPIDSIQVGRVFEFPGGARRVVKLSPPLGTGFNVEWEYADGQKRQGKHGGTQWVHYFRRSAKRELVVDGPGGQTRALRTSEVVPVLDAPIDVSIHTTCPRKWAFVDLETGEVWKHDGQTFIRASTDEVKSVTRALGSC</sequence>
<dbReference type="AlphaFoldDB" id="A0A1V0M6G3"/>
<evidence type="ECO:0000313" key="1">
    <source>
        <dbReference type="EMBL" id="ARD70470.1"/>
    </source>
</evidence>
<keyword evidence="1" id="KW-0614">Plasmid</keyword>
<reference evidence="1" key="1">
    <citation type="submission" date="2017-01" db="EMBL/GenBank/DDBJ databases">
        <title>Complete nucleotide sequence of an IncP-2 blaVIM-2-harboring megaplasmid from Pseudomonas aeruginosa.</title>
        <authorList>
            <person name="Botelho J."/>
            <person name="Grosso F."/>
            <person name="Mabrouk A."/>
            <person name="Peixe L."/>
        </authorList>
    </citation>
    <scope>NUCLEOTIDE SEQUENCE</scope>
    <source>
        <strain evidence="1">FFUP_PS_37</strain>
        <plasmid evidence="1">pJB37</plasmid>
    </source>
</reference>
<name>A0A1V0M6G3_PSEAI</name>
<proteinExistence type="predicted"/>
<geneLocation type="plasmid" evidence="1">
    <name>pJB37</name>
</geneLocation>
<dbReference type="EMBL" id="KY494864">
    <property type="protein sequence ID" value="ARD70470.1"/>
    <property type="molecule type" value="Genomic_DNA"/>
</dbReference>
<protein>
    <submittedName>
        <fullName evidence="1">Uncharacterized protein</fullName>
    </submittedName>
</protein>
<organism evidence="1">
    <name type="scientific">Pseudomonas aeruginosa</name>
    <dbReference type="NCBI Taxonomy" id="287"/>
    <lineage>
        <taxon>Bacteria</taxon>
        <taxon>Pseudomonadati</taxon>
        <taxon>Pseudomonadota</taxon>
        <taxon>Gammaproteobacteria</taxon>
        <taxon>Pseudomonadales</taxon>
        <taxon>Pseudomonadaceae</taxon>
        <taxon>Pseudomonas</taxon>
    </lineage>
</organism>